<sequence length="49" mass="5919">MLKETYMTPLIVCQMSFQLREILARKQVVVWKQWNHILALVCCKLQPRM</sequence>
<protein>
    <submittedName>
        <fullName evidence="1">Uncharacterized protein</fullName>
    </submittedName>
</protein>
<organism evidence="1">
    <name type="scientific">Arundo donax</name>
    <name type="common">Giant reed</name>
    <name type="synonym">Donax arundinaceus</name>
    <dbReference type="NCBI Taxonomy" id="35708"/>
    <lineage>
        <taxon>Eukaryota</taxon>
        <taxon>Viridiplantae</taxon>
        <taxon>Streptophyta</taxon>
        <taxon>Embryophyta</taxon>
        <taxon>Tracheophyta</taxon>
        <taxon>Spermatophyta</taxon>
        <taxon>Magnoliopsida</taxon>
        <taxon>Liliopsida</taxon>
        <taxon>Poales</taxon>
        <taxon>Poaceae</taxon>
        <taxon>PACMAD clade</taxon>
        <taxon>Arundinoideae</taxon>
        <taxon>Arundineae</taxon>
        <taxon>Arundo</taxon>
    </lineage>
</organism>
<dbReference type="AlphaFoldDB" id="A0A0A9A230"/>
<name>A0A0A9A230_ARUDO</name>
<reference evidence="1" key="2">
    <citation type="journal article" date="2015" name="Data Brief">
        <title>Shoot transcriptome of the giant reed, Arundo donax.</title>
        <authorList>
            <person name="Barrero R.A."/>
            <person name="Guerrero F.D."/>
            <person name="Moolhuijzen P."/>
            <person name="Goolsby J.A."/>
            <person name="Tidwell J."/>
            <person name="Bellgard S.E."/>
            <person name="Bellgard M.I."/>
        </authorList>
    </citation>
    <scope>NUCLEOTIDE SEQUENCE</scope>
    <source>
        <tissue evidence="1">Shoot tissue taken approximately 20 cm above the soil surface</tissue>
    </source>
</reference>
<reference evidence="1" key="1">
    <citation type="submission" date="2014-09" db="EMBL/GenBank/DDBJ databases">
        <authorList>
            <person name="Magalhaes I.L.F."/>
            <person name="Oliveira U."/>
            <person name="Santos F.R."/>
            <person name="Vidigal T.H.D.A."/>
            <person name="Brescovit A.D."/>
            <person name="Santos A.J."/>
        </authorList>
    </citation>
    <scope>NUCLEOTIDE SEQUENCE</scope>
    <source>
        <tissue evidence="1">Shoot tissue taken approximately 20 cm above the soil surface</tissue>
    </source>
</reference>
<proteinExistence type="predicted"/>
<evidence type="ECO:0000313" key="1">
    <source>
        <dbReference type="EMBL" id="JAD45709.1"/>
    </source>
</evidence>
<dbReference type="EMBL" id="GBRH01252186">
    <property type="protein sequence ID" value="JAD45709.1"/>
    <property type="molecule type" value="Transcribed_RNA"/>
</dbReference>
<accession>A0A0A9A230</accession>